<organism evidence="1 2">
    <name type="scientific">Tritrichomonas musculus</name>
    <dbReference type="NCBI Taxonomy" id="1915356"/>
    <lineage>
        <taxon>Eukaryota</taxon>
        <taxon>Metamonada</taxon>
        <taxon>Parabasalia</taxon>
        <taxon>Tritrichomonadida</taxon>
        <taxon>Tritrichomonadidae</taxon>
        <taxon>Tritrichomonas</taxon>
    </lineage>
</organism>
<proteinExistence type="predicted"/>
<sequence length="189" mass="22169">MKENNKVLNAGLNIQLVSFSLPNIIVDGKEKIQISITTFPEKYRYHYNIKYKKLKCFDHSFPINITNQTKTILMVFKKKRNSPDEPIIACITIHSNQIPNIPQNINDPKDNLSSRFKILNVYEPIKKKKTENEDIRKYKFTESFAPLIQKVDGEMEFLIKLVNPYIIKKINSSKNNKNEKGYLYKVKKT</sequence>
<gene>
    <name evidence="1" type="ORF">M9Y10_026425</name>
</gene>
<dbReference type="Proteomes" id="UP001470230">
    <property type="component" value="Unassembled WGS sequence"/>
</dbReference>
<reference evidence="1 2" key="1">
    <citation type="submission" date="2024-04" db="EMBL/GenBank/DDBJ databases">
        <title>Tritrichomonas musculus Genome.</title>
        <authorList>
            <person name="Alves-Ferreira E."/>
            <person name="Grigg M."/>
            <person name="Lorenzi H."/>
            <person name="Galac M."/>
        </authorList>
    </citation>
    <scope>NUCLEOTIDE SEQUENCE [LARGE SCALE GENOMIC DNA]</scope>
    <source>
        <strain evidence="1 2">EAF2021</strain>
    </source>
</reference>
<accession>A0ABR2H7L7</accession>
<dbReference type="EMBL" id="JAPFFF010000039">
    <property type="protein sequence ID" value="KAK8842194.1"/>
    <property type="molecule type" value="Genomic_DNA"/>
</dbReference>
<evidence type="ECO:0008006" key="3">
    <source>
        <dbReference type="Google" id="ProtNLM"/>
    </source>
</evidence>
<keyword evidence="2" id="KW-1185">Reference proteome</keyword>
<comment type="caution">
    <text evidence="1">The sequence shown here is derived from an EMBL/GenBank/DDBJ whole genome shotgun (WGS) entry which is preliminary data.</text>
</comment>
<evidence type="ECO:0000313" key="2">
    <source>
        <dbReference type="Proteomes" id="UP001470230"/>
    </source>
</evidence>
<protein>
    <recommendedName>
        <fullName evidence="3">MSP domain-containing protein</fullName>
    </recommendedName>
</protein>
<name>A0ABR2H7L7_9EUKA</name>
<evidence type="ECO:0000313" key="1">
    <source>
        <dbReference type="EMBL" id="KAK8842194.1"/>
    </source>
</evidence>